<evidence type="ECO:0000313" key="3">
    <source>
        <dbReference type="EMBL" id="JAS48076.1"/>
    </source>
</evidence>
<dbReference type="InterPro" id="IPR043502">
    <property type="entry name" value="DNA/RNA_pol_sf"/>
</dbReference>
<evidence type="ECO:0000313" key="2">
    <source>
        <dbReference type="EMBL" id="JAS45346.1"/>
    </source>
</evidence>
<reference evidence="3" key="1">
    <citation type="submission" date="2015-11" db="EMBL/GenBank/DDBJ databases">
        <title>De novo transcriptome assembly of four potential Pierce s Disease insect vectors from Arizona vineyards.</title>
        <authorList>
            <person name="Tassone E.E."/>
        </authorList>
    </citation>
    <scope>NUCLEOTIDE SEQUENCE</scope>
</reference>
<gene>
    <name evidence="3" type="ORF">g.32381</name>
    <name evidence="2" type="ORF">g.32384</name>
</gene>
<dbReference type="EMBL" id="GECZ01024423">
    <property type="protein sequence ID" value="JAS45346.1"/>
    <property type="molecule type" value="Transcribed_RNA"/>
</dbReference>
<dbReference type="EMBL" id="GECZ01021693">
    <property type="protein sequence ID" value="JAS48076.1"/>
    <property type="molecule type" value="Transcribed_RNA"/>
</dbReference>
<protein>
    <recommendedName>
        <fullName evidence="1">Reverse transcriptase domain-containing protein</fullName>
    </recommendedName>
</protein>
<sequence>MLNIIQTIKPKTSTGYDNISAKLLHICKDELVAPLVNITNKSFCSGIFPTALKLAKVYPKHKQGCTKQPSNYRPISLIPTFSKLIEKVVLVRLIDHLASNNLLTPHQHGFLAGKSTTTALISLVEFLADQLEQGNTATAILLDYSKAFDCLNHSQLLAKLTTLGVQGISQAWIKSYLTERRQIVELNSIRNGKKSQVKSLPKNIQRGVPQGSVLGPILFILFTNDFPEYIHPYSDTLMFADDTVLLLGSHDPDQLEVEAFVAVNMAVQYCHGNDLVVNEKKTKQLIFGRQKETTTRLPDTEDINSSKCLGITIDDCLSWTNHIDSLCPKNEKC</sequence>
<dbReference type="InterPro" id="IPR000477">
    <property type="entry name" value="RT_dom"/>
</dbReference>
<dbReference type="SUPFAM" id="SSF56672">
    <property type="entry name" value="DNA/RNA polymerases"/>
    <property type="match status" value="1"/>
</dbReference>
<evidence type="ECO:0000259" key="1">
    <source>
        <dbReference type="PROSITE" id="PS50878"/>
    </source>
</evidence>
<dbReference type="CDD" id="cd01650">
    <property type="entry name" value="RT_nLTR_like"/>
    <property type="match status" value="1"/>
</dbReference>
<dbReference type="GO" id="GO:0071897">
    <property type="term" value="P:DNA biosynthetic process"/>
    <property type="evidence" value="ECO:0007669"/>
    <property type="project" value="UniProtKB-ARBA"/>
</dbReference>
<dbReference type="Pfam" id="PF00078">
    <property type="entry name" value="RVT_1"/>
    <property type="match status" value="1"/>
</dbReference>
<organism evidence="3">
    <name type="scientific">Cuerna arida</name>
    <dbReference type="NCBI Taxonomy" id="1464854"/>
    <lineage>
        <taxon>Eukaryota</taxon>
        <taxon>Metazoa</taxon>
        <taxon>Ecdysozoa</taxon>
        <taxon>Arthropoda</taxon>
        <taxon>Hexapoda</taxon>
        <taxon>Insecta</taxon>
        <taxon>Pterygota</taxon>
        <taxon>Neoptera</taxon>
        <taxon>Paraneoptera</taxon>
        <taxon>Hemiptera</taxon>
        <taxon>Auchenorrhyncha</taxon>
        <taxon>Membracoidea</taxon>
        <taxon>Cicadellidae</taxon>
        <taxon>Cicadellinae</taxon>
        <taxon>Proconiini</taxon>
        <taxon>Cuerna</taxon>
    </lineage>
</organism>
<dbReference type="AlphaFoldDB" id="A0A1B6FCY3"/>
<proteinExistence type="predicted"/>
<name>A0A1B6FCY3_9HEMI</name>
<feature type="domain" description="Reverse transcriptase" evidence="1">
    <location>
        <begin position="41"/>
        <end position="313"/>
    </location>
</feature>
<dbReference type="PROSITE" id="PS50878">
    <property type="entry name" value="RT_POL"/>
    <property type="match status" value="1"/>
</dbReference>
<accession>A0A1B6FCY3</accession>
<dbReference type="PANTHER" id="PTHR33332">
    <property type="entry name" value="REVERSE TRANSCRIPTASE DOMAIN-CONTAINING PROTEIN"/>
    <property type="match status" value="1"/>
</dbReference>